<dbReference type="STRING" id="560819.SAMN05428998_107145"/>
<dbReference type="EMBL" id="FWZX01000007">
    <property type="protein sequence ID" value="SMF21941.1"/>
    <property type="molecule type" value="Genomic_DNA"/>
</dbReference>
<evidence type="ECO:0000313" key="7">
    <source>
        <dbReference type="EMBL" id="SMF21941.1"/>
    </source>
</evidence>
<dbReference type="AlphaFoldDB" id="A0A1Y6BV76"/>
<dbReference type="SUPFAM" id="SSF53639">
    <property type="entry name" value="AraD/HMP-PK domain-like"/>
    <property type="match status" value="1"/>
</dbReference>
<dbReference type="Pfam" id="PF00596">
    <property type="entry name" value="Aldolase_II"/>
    <property type="match status" value="1"/>
</dbReference>
<evidence type="ECO:0000256" key="5">
    <source>
        <dbReference type="ARBA" id="ARBA00023253"/>
    </source>
</evidence>
<organism evidence="7 8">
    <name type="scientific">Tistlia consotensis USBA 355</name>
    <dbReference type="NCBI Taxonomy" id="560819"/>
    <lineage>
        <taxon>Bacteria</taxon>
        <taxon>Pseudomonadati</taxon>
        <taxon>Pseudomonadota</taxon>
        <taxon>Alphaproteobacteria</taxon>
        <taxon>Rhodospirillales</taxon>
        <taxon>Rhodovibrionaceae</taxon>
        <taxon>Tistlia</taxon>
    </lineage>
</organism>
<evidence type="ECO:0000256" key="3">
    <source>
        <dbReference type="ARBA" id="ARBA00022935"/>
    </source>
</evidence>
<evidence type="ECO:0000259" key="6">
    <source>
        <dbReference type="SMART" id="SM01007"/>
    </source>
</evidence>
<dbReference type="Proteomes" id="UP000192917">
    <property type="component" value="Unassembled WGS sequence"/>
</dbReference>
<dbReference type="PANTHER" id="PTHR22789">
    <property type="entry name" value="FUCULOSE PHOSPHATE ALDOLASE"/>
    <property type="match status" value="1"/>
</dbReference>
<protein>
    <submittedName>
        <fullName evidence="7">L-fuculose-phosphate aldolase</fullName>
    </submittedName>
</protein>
<dbReference type="GO" id="GO:0046914">
    <property type="term" value="F:transition metal ion binding"/>
    <property type="evidence" value="ECO:0007669"/>
    <property type="project" value="UniProtKB-ARBA"/>
</dbReference>
<keyword evidence="3" id="KW-0054">Arabinose catabolism</keyword>
<dbReference type="GO" id="GO:0019568">
    <property type="term" value="P:arabinose catabolic process"/>
    <property type="evidence" value="ECO:0007669"/>
    <property type="project" value="UniProtKB-KW"/>
</dbReference>
<dbReference type="GO" id="GO:0006004">
    <property type="term" value="P:fucose metabolic process"/>
    <property type="evidence" value="ECO:0007669"/>
    <property type="project" value="UniProtKB-KW"/>
</dbReference>
<gene>
    <name evidence="7" type="ORF">SAMN05428998_107145</name>
</gene>
<keyword evidence="2" id="KW-0479">Metal-binding</keyword>
<keyword evidence="5" id="KW-0294">Fucose metabolism</keyword>
<accession>A0A1Y6BV76</accession>
<dbReference type="GO" id="GO:0005829">
    <property type="term" value="C:cytosol"/>
    <property type="evidence" value="ECO:0007669"/>
    <property type="project" value="TreeGrafter"/>
</dbReference>
<evidence type="ECO:0000313" key="8">
    <source>
        <dbReference type="Proteomes" id="UP000192917"/>
    </source>
</evidence>
<dbReference type="PANTHER" id="PTHR22789:SF0">
    <property type="entry name" value="3-OXO-TETRONATE 4-PHOSPHATE DECARBOXYLASE-RELATED"/>
    <property type="match status" value="1"/>
</dbReference>
<keyword evidence="3" id="KW-0119">Carbohydrate metabolism</keyword>
<name>A0A1Y6BV76_9PROT</name>
<evidence type="ECO:0000256" key="1">
    <source>
        <dbReference type="ARBA" id="ARBA00004921"/>
    </source>
</evidence>
<feature type="domain" description="Class II aldolase/adducin N-terminal" evidence="6">
    <location>
        <begin position="10"/>
        <end position="184"/>
    </location>
</feature>
<dbReference type="NCBIfam" id="NF005984">
    <property type="entry name" value="PRK08087.1"/>
    <property type="match status" value="1"/>
</dbReference>
<keyword evidence="8" id="KW-1185">Reference proteome</keyword>
<keyword evidence="4" id="KW-0456">Lyase</keyword>
<dbReference type="RefSeq" id="WP_085122841.1">
    <property type="nucleotide sequence ID" value="NZ_FWZX01000007.1"/>
</dbReference>
<dbReference type="SMART" id="SM01007">
    <property type="entry name" value="Aldolase_II"/>
    <property type="match status" value="1"/>
</dbReference>
<proteinExistence type="predicted"/>
<dbReference type="GO" id="GO:0016832">
    <property type="term" value="F:aldehyde-lyase activity"/>
    <property type="evidence" value="ECO:0007669"/>
    <property type="project" value="UniProtKB-ARBA"/>
</dbReference>
<sequence>MQDAEYALRKEIIETCRKMNALGINQGTSGNVSARWDKGLLVTPSGIDYDAIAPEDIVYMRMDGSYDHHLVPSTEWRFHRDILKSRKDVNAVVHAHPTYCTAISMTGRDIPAVHYMIAAAGGPSVRCAPYQTFGTDGLSRNAVKALKDRMCCLLSNHGMIACGVSLKKALWLANELETLARQYTVALQLGEPLNVLSDGEIATVVEKFKGYGLRPKSSAA</sequence>
<reference evidence="7 8" key="1">
    <citation type="submission" date="2017-04" db="EMBL/GenBank/DDBJ databases">
        <authorList>
            <person name="Afonso C.L."/>
            <person name="Miller P.J."/>
            <person name="Scott M.A."/>
            <person name="Spackman E."/>
            <person name="Goraichik I."/>
            <person name="Dimitrov K.M."/>
            <person name="Suarez D.L."/>
            <person name="Swayne D.E."/>
        </authorList>
    </citation>
    <scope>NUCLEOTIDE SEQUENCE [LARGE SCALE GENOMIC DNA]</scope>
    <source>
        <strain evidence="7 8">USBA 355</strain>
    </source>
</reference>
<dbReference type="Gene3D" id="3.40.225.10">
    <property type="entry name" value="Class II aldolase/adducin N-terminal domain"/>
    <property type="match status" value="1"/>
</dbReference>
<dbReference type="FunFam" id="3.40.225.10:FF:000005">
    <property type="entry name" value="L-fuculose phosphate aldolase"/>
    <property type="match status" value="1"/>
</dbReference>
<dbReference type="InterPro" id="IPR050197">
    <property type="entry name" value="Aldolase_class_II_sugar_metab"/>
</dbReference>
<comment type="pathway">
    <text evidence="1">Carbohydrate degradation.</text>
</comment>
<dbReference type="InterPro" id="IPR036409">
    <property type="entry name" value="Aldolase_II/adducin_N_sf"/>
</dbReference>
<evidence type="ECO:0000256" key="2">
    <source>
        <dbReference type="ARBA" id="ARBA00022723"/>
    </source>
</evidence>
<evidence type="ECO:0000256" key="4">
    <source>
        <dbReference type="ARBA" id="ARBA00023239"/>
    </source>
</evidence>
<dbReference type="InterPro" id="IPR001303">
    <property type="entry name" value="Aldolase_II/adducin_N"/>
</dbReference>